<dbReference type="Gene3D" id="3.10.620.30">
    <property type="match status" value="1"/>
</dbReference>
<dbReference type="InterPro" id="IPR019734">
    <property type="entry name" value="TPR_rpt"/>
</dbReference>
<dbReference type="AlphaFoldDB" id="A0A916XEL2"/>
<accession>A0A916XEL2</accession>
<organism evidence="4 5">
    <name type="scientific">Undibacterium terreum</name>
    <dbReference type="NCBI Taxonomy" id="1224302"/>
    <lineage>
        <taxon>Bacteria</taxon>
        <taxon>Pseudomonadati</taxon>
        <taxon>Pseudomonadota</taxon>
        <taxon>Betaproteobacteria</taxon>
        <taxon>Burkholderiales</taxon>
        <taxon>Oxalobacteraceae</taxon>
        <taxon>Undibacterium</taxon>
    </lineage>
</organism>
<keyword evidence="2" id="KW-0802">TPR repeat</keyword>
<dbReference type="InterPro" id="IPR002931">
    <property type="entry name" value="Transglutaminase-like"/>
</dbReference>
<comment type="caution">
    <text evidence="4">The sequence shown here is derived from an EMBL/GenBank/DDBJ whole genome shotgun (WGS) entry which is preliminary data.</text>
</comment>
<evidence type="ECO:0000256" key="1">
    <source>
        <dbReference type="ARBA" id="ARBA00022737"/>
    </source>
</evidence>
<dbReference type="Pfam" id="PF12969">
    <property type="entry name" value="DUF3857"/>
    <property type="match status" value="1"/>
</dbReference>
<keyword evidence="1" id="KW-0677">Repeat</keyword>
<evidence type="ECO:0000259" key="3">
    <source>
        <dbReference type="SMART" id="SM00460"/>
    </source>
</evidence>
<dbReference type="InterPro" id="IPR024618">
    <property type="entry name" value="DUF3857"/>
</dbReference>
<dbReference type="SUPFAM" id="SSF48452">
    <property type="entry name" value="TPR-like"/>
    <property type="match status" value="1"/>
</dbReference>
<proteinExistence type="predicted"/>
<dbReference type="Pfam" id="PF01841">
    <property type="entry name" value="Transglut_core"/>
    <property type="match status" value="1"/>
</dbReference>
<sequence>MHWAAYAAEPASAFAPQTVRELRGAEKSLQRGTPLPPWVDTSVVAPAASKESPLVIRLSDMQVYVDKEPVVYAHRVLQANDASMLAVLGKIEISFQPEYQQVSLHSLRVIRGGASMDKTGTAEIRFLQREQALDEGIYTGSVTASIVIDDIRVGDTLDISYSISGNNPVFGGKFFQSFSWDGGFPTQRKRITLNAPENRSIYYRISGPGNAIVPKEQKSGNRKITSFSADNLAAIDFEPYAPTDVEQFRQIQFSEFRNWQQVAQWAESLFKVEAPAVRVEEATASMLGNANTDDTVQRALGYVQENIRYLSISLGENSHKPFPPDLVLSRRYGDCKDKALLLVTMLRQLGIEADPVLVSTYSHKGLEQMLPTPLAFDHAIVRTVVNNKVYFIDPTRSVQYGPLDNMGQVHAGAQVLVIRGDTDRLSIVPAAAVDTILSNTRIDKVTLSKVDGPAVVAVTNRYTGLEAENVRYYVTRQTREQLRKAYTASIIRLHPNAEILSDPKVDDNRQTNILKIETRFRIPGFLEKNDTGWQLRYQASNLRERFYLPENPRRVFPLMIPGESQVNRYEIELNLPEDFNAGYQPSEQILRNAGFNAKENLSFTGHTVRASVELNVLADRVPAAEVPDFMADVRKLGAFVENSLQIRKSDVKEGNLRPLLDAPIKQRLSEQQEGLISNNSRAIADARSAGATTAEALCARGLGYAHVGRKTEALADIQTALKEKPGSNELIRCRAEIEFFNGDMKSSEADFNQAISLGISDGKSYFQRAMASYVLGKSREAAEGYALAFERLTDPKEKARAEIMRSISLHRINPRNHTSSQISDQDEWPGIVLAAVEHTRSDEEVLRQIHRRTGDELDIALSDGYYYLAQLNLLNGNKLKATVYLQRSVDKGVLSNAYRPAARVEMERLRK</sequence>
<gene>
    <name evidence="4" type="ORF">GCM10011396_11570</name>
</gene>
<dbReference type="SMART" id="SM00028">
    <property type="entry name" value="TPR"/>
    <property type="match status" value="4"/>
</dbReference>
<dbReference type="EMBL" id="BMED01000001">
    <property type="protein sequence ID" value="GGC66224.1"/>
    <property type="molecule type" value="Genomic_DNA"/>
</dbReference>
<dbReference type="Gene3D" id="2.60.40.3140">
    <property type="match status" value="1"/>
</dbReference>
<keyword evidence="5" id="KW-1185">Reference proteome</keyword>
<name>A0A916XEL2_9BURK</name>
<dbReference type="SMART" id="SM00460">
    <property type="entry name" value="TGc"/>
    <property type="match status" value="1"/>
</dbReference>
<evidence type="ECO:0000256" key="2">
    <source>
        <dbReference type="ARBA" id="ARBA00022803"/>
    </source>
</evidence>
<dbReference type="PANTHER" id="PTHR44858">
    <property type="entry name" value="TETRATRICOPEPTIDE REPEAT PROTEIN 6"/>
    <property type="match status" value="1"/>
</dbReference>
<dbReference type="InterPro" id="IPR050498">
    <property type="entry name" value="Ycf3"/>
</dbReference>
<dbReference type="InterPro" id="IPR038765">
    <property type="entry name" value="Papain-like_cys_pep_sf"/>
</dbReference>
<dbReference type="SUPFAM" id="SSF54001">
    <property type="entry name" value="Cysteine proteinases"/>
    <property type="match status" value="1"/>
</dbReference>
<feature type="domain" description="Transglutaminase-like" evidence="3">
    <location>
        <begin position="327"/>
        <end position="396"/>
    </location>
</feature>
<reference evidence="4" key="2">
    <citation type="submission" date="2020-09" db="EMBL/GenBank/DDBJ databases">
        <authorList>
            <person name="Sun Q."/>
            <person name="Zhou Y."/>
        </authorList>
    </citation>
    <scope>NUCLEOTIDE SEQUENCE</scope>
    <source>
        <strain evidence="4">CGMCC 1.10998</strain>
    </source>
</reference>
<dbReference type="InterPro" id="IPR011990">
    <property type="entry name" value="TPR-like_helical_dom_sf"/>
</dbReference>
<evidence type="ECO:0000313" key="5">
    <source>
        <dbReference type="Proteomes" id="UP000637423"/>
    </source>
</evidence>
<reference evidence="4" key="1">
    <citation type="journal article" date="2014" name="Int. J. Syst. Evol. Microbiol.">
        <title>Complete genome sequence of Corynebacterium casei LMG S-19264T (=DSM 44701T), isolated from a smear-ripened cheese.</title>
        <authorList>
            <consortium name="US DOE Joint Genome Institute (JGI-PGF)"/>
            <person name="Walter F."/>
            <person name="Albersmeier A."/>
            <person name="Kalinowski J."/>
            <person name="Ruckert C."/>
        </authorList>
    </citation>
    <scope>NUCLEOTIDE SEQUENCE</scope>
    <source>
        <strain evidence="4">CGMCC 1.10998</strain>
    </source>
</reference>
<dbReference type="Proteomes" id="UP000637423">
    <property type="component" value="Unassembled WGS sequence"/>
</dbReference>
<dbReference type="PANTHER" id="PTHR44858:SF1">
    <property type="entry name" value="UDP-N-ACETYLGLUCOSAMINE--PEPTIDE N-ACETYLGLUCOSAMINYLTRANSFERASE SPINDLY-RELATED"/>
    <property type="match status" value="1"/>
</dbReference>
<dbReference type="Gene3D" id="1.25.40.10">
    <property type="entry name" value="Tetratricopeptide repeat domain"/>
    <property type="match status" value="1"/>
</dbReference>
<protein>
    <recommendedName>
        <fullName evidence="3">Transglutaminase-like domain-containing protein</fullName>
    </recommendedName>
</protein>
<evidence type="ECO:0000313" key="4">
    <source>
        <dbReference type="EMBL" id="GGC66224.1"/>
    </source>
</evidence>